<evidence type="ECO:0000256" key="4">
    <source>
        <dbReference type="SAM" id="MobiDB-lite"/>
    </source>
</evidence>
<dbReference type="InterPro" id="IPR000271">
    <property type="entry name" value="Ribosomal_bL34"/>
</dbReference>
<evidence type="ECO:0000256" key="2">
    <source>
        <dbReference type="ARBA" id="ARBA00022980"/>
    </source>
</evidence>
<comment type="similarity">
    <text evidence="1">Belongs to the bacterial ribosomal protein bL34 family.</text>
</comment>
<dbReference type="GO" id="GO:0005840">
    <property type="term" value="C:ribosome"/>
    <property type="evidence" value="ECO:0007669"/>
    <property type="project" value="UniProtKB-KW"/>
</dbReference>
<sequence length="121" mass="12607">MSAFTMSAMASALPSPSARMTRARAPTLAFRASVAATPGGLSARAFAPRQTPGRGALVIVAGGKSIGCTLSGTRRKRARTSGFRARKATASGRKVLKLRRAKGRKVLAPAGAVRGWNKEKK</sequence>
<evidence type="ECO:0008006" key="6">
    <source>
        <dbReference type="Google" id="ProtNLM"/>
    </source>
</evidence>
<dbReference type="HAMAP" id="MF_00391">
    <property type="entry name" value="Ribosomal_bL34"/>
    <property type="match status" value="1"/>
</dbReference>
<reference evidence="5" key="1">
    <citation type="submission" date="2021-01" db="EMBL/GenBank/DDBJ databases">
        <authorList>
            <person name="Corre E."/>
            <person name="Pelletier E."/>
            <person name="Niang G."/>
            <person name="Scheremetjew M."/>
            <person name="Finn R."/>
            <person name="Kale V."/>
            <person name="Holt S."/>
            <person name="Cochrane G."/>
            <person name="Meng A."/>
            <person name="Brown T."/>
            <person name="Cohen L."/>
        </authorList>
    </citation>
    <scope>NUCLEOTIDE SEQUENCE</scope>
    <source>
        <strain evidence="5">Clade-D-RCC1621</strain>
    </source>
</reference>
<dbReference type="Pfam" id="PF00468">
    <property type="entry name" value="Ribosomal_L34"/>
    <property type="match status" value="1"/>
</dbReference>
<dbReference type="PANTHER" id="PTHR14503:SF4">
    <property type="entry name" value="LARGE RIBOSOMAL SUBUNIT PROTEIN BL34M"/>
    <property type="match status" value="1"/>
</dbReference>
<dbReference type="NCBIfam" id="TIGR01030">
    <property type="entry name" value="rpmH_bact"/>
    <property type="match status" value="1"/>
</dbReference>
<dbReference type="GO" id="GO:0003735">
    <property type="term" value="F:structural constituent of ribosome"/>
    <property type="evidence" value="ECO:0007669"/>
    <property type="project" value="InterPro"/>
</dbReference>
<protein>
    <recommendedName>
        <fullName evidence="6">50S ribosomal protein L34, chloroplastic</fullName>
    </recommendedName>
</protein>
<evidence type="ECO:0000256" key="1">
    <source>
        <dbReference type="ARBA" id="ARBA00010111"/>
    </source>
</evidence>
<dbReference type="AlphaFoldDB" id="A0A7S0WK73"/>
<dbReference type="Gene3D" id="1.10.287.3980">
    <property type="match status" value="1"/>
</dbReference>
<accession>A0A7S0WK73</accession>
<feature type="region of interest" description="Disordered" evidence="4">
    <location>
        <begin position="72"/>
        <end position="91"/>
    </location>
</feature>
<dbReference type="PANTHER" id="PTHR14503">
    <property type="entry name" value="MITOCHONDRIAL RIBOSOMAL PROTEIN 34 FAMILY MEMBER"/>
    <property type="match status" value="1"/>
</dbReference>
<gene>
    <name evidence="5" type="ORF">OMED0930_LOCUS3682</name>
</gene>
<evidence type="ECO:0000256" key="3">
    <source>
        <dbReference type="ARBA" id="ARBA00023274"/>
    </source>
</evidence>
<evidence type="ECO:0000313" key="5">
    <source>
        <dbReference type="EMBL" id="CAD8812588.1"/>
    </source>
</evidence>
<keyword evidence="3" id="KW-0687">Ribonucleoprotein</keyword>
<dbReference type="GO" id="GO:1990904">
    <property type="term" value="C:ribonucleoprotein complex"/>
    <property type="evidence" value="ECO:0007669"/>
    <property type="project" value="UniProtKB-KW"/>
</dbReference>
<dbReference type="GO" id="GO:0006412">
    <property type="term" value="P:translation"/>
    <property type="evidence" value="ECO:0007669"/>
    <property type="project" value="InterPro"/>
</dbReference>
<proteinExistence type="inferred from homology"/>
<name>A0A7S0WK73_9CHLO</name>
<feature type="compositionally biased region" description="Basic residues" evidence="4">
    <location>
        <begin position="73"/>
        <end position="87"/>
    </location>
</feature>
<dbReference type="EMBL" id="HBFO01005297">
    <property type="protein sequence ID" value="CAD8812588.1"/>
    <property type="molecule type" value="Transcribed_RNA"/>
</dbReference>
<keyword evidence="2" id="KW-0689">Ribosomal protein</keyword>
<organism evidence="5">
    <name type="scientific">Ostreococcus mediterraneus</name>
    <dbReference type="NCBI Taxonomy" id="1486918"/>
    <lineage>
        <taxon>Eukaryota</taxon>
        <taxon>Viridiplantae</taxon>
        <taxon>Chlorophyta</taxon>
        <taxon>Mamiellophyceae</taxon>
        <taxon>Mamiellales</taxon>
        <taxon>Bathycoccaceae</taxon>
        <taxon>Ostreococcus</taxon>
    </lineage>
</organism>